<evidence type="ECO:0000256" key="10">
    <source>
        <dbReference type="ARBA" id="ARBA00022833"/>
    </source>
</evidence>
<dbReference type="InterPro" id="IPR024079">
    <property type="entry name" value="MetalloPept_cat_dom_sf"/>
</dbReference>
<comment type="subcellular location">
    <subcellularLocation>
        <location evidence="2 17">Secreted</location>
    </subcellularLocation>
</comment>
<dbReference type="GO" id="GO:0006508">
    <property type="term" value="P:proteolysis"/>
    <property type="evidence" value="ECO:0007669"/>
    <property type="project" value="UniProtKB-KW"/>
</dbReference>
<evidence type="ECO:0000313" key="20">
    <source>
        <dbReference type="EMBL" id="KAE8136631.1"/>
    </source>
</evidence>
<keyword evidence="7 15" id="KW-0479">Metal-binding</keyword>
<keyword evidence="12" id="KW-0865">Zymogen</keyword>
<dbReference type="AlphaFoldDB" id="A0A5N6SS63"/>
<evidence type="ECO:0000256" key="11">
    <source>
        <dbReference type="ARBA" id="ARBA00023049"/>
    </source>
</evidence>
<keyword evidence="21" id="KW-1185">Reference proteome</keyword>
<keyword evidence="10 15" id="KW-0862">Zinc</keyword>
<dbReference type="PRINTS" id="PR00768">
    <property type="entry name" value="DEUTEROLYSIN"/>
</dbReference>
<reference evidence="20 21" key="1">
    <citation type="submission" date="2019-04" db="EMBL/GenBank/DDBJ databases">
        <title>Friends and foes A comparative genomics study of 23 Aspergillus species from section Flavi.</title>
        <authorList>
            <consortium name="DOE Joint Genome Institute"/>
            <person name="Kjaerbolling I."/>
            <person name="Vesth T."/>
            <person name="Frisvad J.C."/>
            <person name="Nybo J.L."/>
            <person name="Theobald S."/>
            <person name="Kildgaard S."/>
            <person name="Isbrandt T."/>
            <person name="Kuo A."/>
            <person name="Sato A."/>
            <person name="Lyhne E.K."/>
            <person name="Kogle M.E."/>
            <person name="Wiebenga A."/>
            <person name="Kun R.S."/>
            <person name="Lubbers R.J."/>
            <person name="Makela M.R."/>
            <person name="Barry K."/>
            <person name="Chovatia M."/>
            <person name="Clum A."/>
            <person name="Daum C."/>
            <person name="Haridas S."/>
            <person name="He G."/>
            <person name="LaButti K."/>
            <person name="Lipzen A."/>
            <person name="Mondo S."/>
            <person name="Riley R."/>
            <person name="Salamov A."/>
            <person name="Simmons B.A."/>
            <person name="Magnuson J.K."/>
            <person name="Henrissat B."/>
            <person name="Mortensen U.H."/>
            <person name="Larsen T.O."/>
            <person name="Devries R.P."/>
            <person name="Grigoriev I.V."/>
            <person name="Machida M."/>
            <person name="Baker S.E."/>
            <person name="Andersen M.R."/>
        </authorList>
    </citation>
    <scope>NUCLEOTIDE SEQUENCE [LARGE SCALE GENOMIC DNA]</scope>
    <source>
        <strain evidence="20 21">CBS 117625</strain>
    </source>
</reference>
<evidence type="ECO:0000256" key="12">
    <source>
        <dbReference type="ARBA" id="ARBA00023145"/>
    </source>
</evidence>
<evidence type="ECO:0000256" key="1">
    <source>
        <dbReference type="ARBA" id="ARBA00001187"/>
    </source>
</evidence>
<evidence type="ECO:0000256" key="17">
    <source>
        <dbReference type="RuleBase" id="RU361126"/>
    </source>
</evidence>
<feature type="active site" evidence="14">
    <location>
        <position position="307"/>
    </location>
</feature>
<feature type="disulfide bond" evidence="16">
    <location>
        <begin position="186"/>
        <end position="256"/>
    </location>
</feature>
<feature type="region of interest" description="Disordered" evidence="18">
    <location>
        <begin position="363"/>
        <end position="548"/>
    </location>
</feature>
<evidence type="ECO:0000256" key="13">
    <source>
        <dbReference type="ARBA" id="ARBA00023157"/>
    </source>
</evidence>
<sequence length="548" mass="57764">MSFIQLVHFFGLLTLAAGKPILIPRQASGAPQGGASNLIDVQLQSLGNSTIKAFITNIADENLRVVKRGGLLDNELPTKKVVVSGSGADPTFTGAEVDYVNTHLNDDAFLELAPKQTIESTFDIADSHNLSPGEKYSAIADGMLEYTRLDNTKKFFVVPYTSNAIEFDAPEDSANRLTTRATLEACSGEYNQLMQDNLAQAAKMAEAAAADARDGSSGLFQKFFKSQDEADKKEVAERLEAIAKEATSKGTLTYYCQPSAQDSCGGNIAAITYPTLNRVVNCQAYYETQQVVNECGYLDQAAISLHEFSHATSVYAPGTDDVVYGLDGVLQLSTAQAKNNADSFAYYANSVFNNCSADGNQNGNSGTQIGSSNSNGGGLSIPWGQGTGQGYEQGASQGASQGAGQQTGAPTGMENGGGFTIPWGQGIGQGNEQEVNQGAGQQTNQGASTGIGGMAPWGQQAGAAEGTTQPNSKWPAGFDNLPWSFNNPNQGAQSNDAQFSNDWQPVSNDYQEVSASPSGAFPNDIFGAPESSQGFELGEGSGWFKRDQ</sequence>
<dbReference type="GO" id="GO:0005576">
    <property type="term" value="C:extracellular region"/>
    <property type="evidence" value="ECO:0007669"/>
    <property type="project" value="UniProtKB-SubCell"/>
</dbReference>
<evidence type="ECO:0000256" key="18">
    <source>
        <dbReference type="SAM" id="MobiDB-lite"/>
    </source>
</evidence>
<keyword evidence="5 17" id="KW-0645">Protease</keyword>
<keyword evidence="11 17" id="KW-0482">Metalloprotease</keyword>
<dbReference type="PANTHER" id="PTHR37016:SF3">
    <property type="entry name" value="NEUTRAL PROTEASE 2-RELATED"/>
    <property type="match status" value="1"/>
</dbReference>
<dbReference type="InterPro" id="IPR029463">
    <property type="entry name" value="Lys_MEP"/>
</dbReference>
<dbReference type="SUPFAM" id="SSF55486">
    <property type="entry name" value="Metalloproteases ('zincins'), catalytic domain"/>
    <property type="match status" value="1"/>
</dbReference>
<evidence type="ECO:0000256" key="7">
    <source>
        <dbReference type="ARBA" id="ARBA00022723"/>
    </source>
</evidence>
<feature type="binding site" evidence="15">
    <location>
        <position position="306"/>
    </location>
    <ligand>
        <name>Zn(2+)</name>
        <dbReference type="ChEBI" id="CHEBI:29105"/>
        <note>catalytic</note>
    </ligand>
</feature>
<evidence type="ECO:0000256" key="8">
    <source>
        <dbReference type="ARBA" id="ARBA00022729"/>
    </source>
</evidence>
<keyword evidence="4 17" id="KW-0964">Secreted</keyword>
<keyword evidence="8 17" id="KW-0732">Signal</keyword>
<evidence type="ECO:0000256" key="6">
    <source>
        <dbReference type="ARBA" id="ARBA00022685"/>
    </source>
</evidence>
<dbReference type="Gene3D" id="2.60.40.2970">
    <property type="match status" value="1"/>
</dbReference>
<dbReference type="Pfam" id="PF02102">
    <property type="entry name" value="Peptidase_M35"/>
    <property type="match status" value="1"/>
</dbReference>
<feature type="binding site" evidence="15">
    <location>
        <position position="310"/>
    </location>
    <ligand>
        <name>Zn(2+)</name>
        <dbReference type="ChEBI" id="CHEBI:29105"/>
        <note>catalytic</note>
    </ligand>
</feature>
<feature type="compositionally biased region" description="Gly residues" evidence="18">
    <location>
        <begin position="375"/>
        <end position="391"/>
    </location>
</feature>
<evidence type="ECO:0000256" key="15">
    <source>
        <dbReference type="PIRSR" id="PIRSR601384-2"/>
    </source>
</evidence>
<evidence type="ECO:0000256" key="4">
    <source>
        <dbReference type="ARBA" id="ARBA00022525"/>
    </source>
</evidence>
<organism evidence="20 21">
    <name type="scientific">Aspergillus pseudotamarii</name>
    <dbReference type="NCBI Taxonomy" id="132259"/>
    <lineage>
        <taxon>Eukaryota</taxon>
        <taxon>Fungi</taxon>
        <taxon>Dikarya</taxon>
        <taxon>Ascomycota</taxon>
        <taxon>Pezizomycotina</taxon>
        <taxon>Eurotiomycetes</taxon>
        <taxon>Eurotiomycetidae</taxon>
        <taxon>Eurotiales</taxon>
        <taxon>Aspergillaceae</taxon>
        <taxon>Aspergillus</taxon>
        <taxon>Aspergillus subgen. Circumdati</taxon>
    </lineage>
</organism>
<evidence type="ECO:0000313" key="21">
    <source>
        <dbReference type="Proteomes" id="UP000325672"/>
    </source>
</evidence>
<keyword evidence="13" id="KW-1015">Disulfide bond</keyword>
<feature type="domain" description="Lysine-specific metallo-endopeptidase" evidence="19">
    <location>
        <begin position="210"/>
        <end position="349"/>
    </location>
</feature>
<feature type="compositionally biased region" description="Low complexity" evidence="18">
    <location>
        <begin position="436"/>
        <end position="448"/>
    </location>
</feature>
<keyword evidence="6 17" id="KW-0165">Cleavage on pair of basic residues</keyword>
<dbReference type="GeneID" id="43635184"/>
<name>A0A5N6SS63_ASPPS</name>
<dbReference type="InterPro" id="IPR001384">
    <property type="entry name" value="Peptidase_M35"/>
</dbReference>
<dbReference type="EC" id="3.4.24.39" evidence="17"/>
<feature type="binding site" evidence="15">
    <location>
        <position position="321"/>
    </location>
    <ligand>
        <name>Zn(2+)</name>
        <dbReference type="ChEBI" id="CHEBI:29105"/>
        <note>catalytic</note>
    </ligand>
</feature>
<dbReference type="Proteomes" id="UP000325672">
    <property type="component" value="Unassembled WGS sequence"/>
</dbReference>
<evidence type="ECO:0000259" key="19">
    <source>
        <dbReference type="SMART" id="SM01351"/>
    </source>
</evidence>
<dbReference type="GO" id="GO:0046872">
    <property type="term" value="F:metal ion binding"/>
    <property type="evidence" value="ECO:0007669"/>
    <property type="project" value="UniProtKB-KW"/>
</dbReference>
<accession>A0A5N6SS63</accession>
<gene>
    <name evidence="20" type="ORF">BDV38DRAFT_110904</name>
</gene>
<comment type="catalytic activity">
    <reaction evidence="1 17">
        <text>Preferential cleavage of bonds with hydrophobic residues in P1'. Also 3-Asn-|-Gln-4 and 8-Gly-|-Ser-9 bonds in insulin B chain.</text>
        <dbReference type="EC" id="3.4.24.39"/>
    </reaction>
</comment>
<evidence type="ECO:0000256" key="5">
    <source>
        <dbReference type="ARBA" id="ARBA00022670"/>
    </source>
</evidence>
<dbReference type="CDD" id="cd11008">
    <property type="entry name" value="M35_deuterolysin_like"/>
    <property type="match status" value="1"/>
</dbReference>
<comment type="cofactor">
    <cofactor evidence="15 17">
        <name>Zn(2+)</name>
        <dbReference type="ChEBI" id="CHEBI:29105"/>
    </cofactor>
    <text evidence="15 17">Binds 1 zinc ion per subunit.</text>
</comment>
<evidence type="ECO:0000256" key="3">
    <source>
        <dbReference type="ARBA" id="ARBA00010279"/>
    </source>
</evidence>
<keyword evidence="9 17" id="KW-0378">Hydrolase</keyword>
<feature type="compositionally biased region" description="Polar residues" evidence="18">
    <location>
        <begin position="483"/>
        <end position="517"/>
    </location>
</feature>
<comment type="similarity">
    <text evidence="3 17">Belongs to the peptidase M35 family.</text>
</comment>
<dbReference type="PANTHER" id="PTHR37016">
    <property type="match status" value="1"/>
</dbReference>
<comment type="function">
    <text evidence="17">Secreted metalloproteinase that allows assimilation of proteinaceous substrates. Shows high activities on basic nuclear substrates such as histone and protamine.</text>
</comment>
<dbReference type="OrthoDB" id="412874at2759"/>
<feature type="compositionally biased region" description="Gly residues" evidence="18">
    <location>
        <begin position="414"/>
        <end position="429"/>
    </location>
</feature>
<protein>
    <recommendedName>
        <fullName evidence="17">Neutral protease 2</fullName>
        <ecNumber evidence="17">3.4.24.39</ecNumber>
    </recommendedName>
    <alternativeName>
        <fullName evidence="17">Deuterolysin</fullName>
    </alternativeName>
</protein>
<feature type="disulfide bond" evidence="16">
    <location>
        <begin position="264"/>
        <end position="282"/>
    </location>
</feature>
<feature type="compositionally biased region" description="Low complexity" evidence="18">
    <location>
        <begin position="363"/>
        <end position="374"/>
    </location>
</feature>
<evidence type="ECO:0000256" key="14">
    <source>
        <dbReference type="PIRSR" id="PIRSR601384-1"/>
    </source>
</evidence>
<feature type="signal peptide" evidence="17">
    <location>
        <begin position="1"/>
        <end position="18"/>
    </location>
</feature>
<evidence type="ECO:0000256" key="9">
    <source>
        <dbReference type="ARBA" id="ARBA00022801"/>
    </source>
</evidence>
<evidence type="ECO:0000256" key="16">
    <source>
        <dbReference type="PIRSR" id="PIRSR601384-3"/>
    </source>
</evidence>
<dbReference type="InterPro" id="IPR050414">
    <property type="entry name" value="Fungal_M35_metalloproteases"/>
</dbReference>
<evidence type="ECO:0000256" key="2">
    <source>
        <dbReference type="ARBA" id="ARBA00004613"/>
    </source>
</evidence>
<dbReference type="Gene3D" id="3.40.390.10">
    <property type="entry name" value="Collagenase (Catalytic Domain)"/>
    <property type="match status" value="1"/>
</dbReference>
<dbReference type="GO" id="GO:0004222">
    <property type="term" value="F:metalloendopeptidase activity"/>
    <property type="evidence" value="ECO:0007669"/>
    <property type="project" value="InterPro"/>
</dbReference>
<dbReference type="RefSeq" id="XP_031912694.1">
    <property type="nucleotide sequence ID" value="XM_032050974.1"/>
</dbReference>
<proteinExistence type="inferred from homology"/>
<dbReference type="SMART" id="SM01351">
    <property type="entry name" value="Aspzincin_M35"/>
    <property type="match status" value="1"/>
</dbReference>
<feature type="chain" id="PRO_5025093362" description="Neutral protease 2" evidence="17">
    <location>
        <begin position="19"/>
        <end position="548"/>
    </location>
</feature>
<dbReference type="EMBL" id="ML743583">
    <property type="protein sequence ID" value="KAE8136631.1"/>
    <property type="molecule type" value="Genomic_DNA"/>
</dbReference>
<feature type="compositionally biased region" description="Low complexity" evidence="18">
    <location>
        <begin position="392"/>
        <end position="412"/>
    </location>
</feature>